<name>A0A0A9FBP6_ARUDO</name>
<dbReference type="EMBL" id="GBRH01187421">
    <property type="protein sequence ID" value="JAE10475.1"/>
    <property type="molecule type" value="Transcribed_RNA"/>
</dbReference>
<accession>A0A0A9FBP6</accession>
<reference evidence="1" key="1">
    <citation type="submission" date="2014-09" db="EMBL/GenBank/DDBJ databases">
        <authorList>
            <person name="Magalhaes I.L.F."/>
            <person name="Oliveira U."/>
            <person name="Santos F.R."/>
            <person name="Vidigal T.H.D.A."/>
            <person name="Brescovit A.D."/>
            <person name="Santos A.J."/>
        </authorList>
    </citation>
    <scope>NUCLEOTIDE SEQUENCE</scope>
    <source>
        <tissue evidence="1">Shoot tissue taken approximately 20 cm above the soil surface</tissue>
    </source>
</reference>
<proteinExistence type="predicted"/>
<protein>
    <submittedName>
        <fullName evidence="1">Uncharacterized protein</fullName>
    </submittedName>
</protein>
<reference evidence="1" key="2">
    <citation type="journal article" date="2015" name="Data Brief">
        <title>Shoot transcriptome of the giant reed, Arundo donax.</title>
        <authorList>
            <person name="Barrero R.A."/>
            <person name="Guerrero F.D."/>
            <person name="Moolhuijzen P."/>
            <person name="Goolsby J.A."/>
            <person name="Tidwell J."/>
            <person name="Bellgard S.E."/>
            <person name="Bellgard M.I."/>
        </authorList>
    </citation>
    <scope>NUCLEOTIDE SEQUENCE</scope>
    <source>
        <tissue evidence="1">Shoot tissue taken approximately 20 cm above the soil surface</tissue>
    </source>
</reference>
<evidence type="ECO:0000313" key="1">
    <source>
        <dbReference type="EMBL" id="JAE10475.1"/>
    </source>
</evidence>
<sequence>MSFLHLKNSLLQMLISCSLC</sequence>
<organism evidence="1">
    <name type="scientific">Arundo donax</name>
    <name type="common">Giant reed</name>
    <name type="synonym">Donax arundinaceus</name>
    <dbReference type="NCBI Taxonomy" id="35708"/>
    <lineage>
        <taxon>Eukaryota</taxon>
        <taxon>Viridiplantae</taxon>
        <taxon>Streptophyta</taxon>
        <taxon>Embryophyta</taxon>
        <taxon>Tracheophyta</taxon>
        <taxon>Spermatophyta</taxon>
        <taxon>Magnoliopsida</taxon>
        <taxon>Liliopsida</taxon>
        <taxon>Poales</taxon>
        <taxon>Poaceae</taxon>
        <taxon>PACMAD clade</taxon>
        <taxon>Arundinoideae</taxon>
        <taxon>Arundineae</taxon>
        <taxon>Arundo</taxon>
    </lineage>
</organism>
<dbReference type="AlphaFoldDB" id="A0A0A9FBP6"/>